<evidence type="ECO:0000256" key="7">
    <source>
        <dbReference type="ARBA" id="ARBA00023157"/>
    </source>
</evidence>
<dbReference type="SUPFAM" id="SSF53474">
    <property type="entry name" value="alpha/beta-Hydrolases"/>
    <property type="match status" value="1"/>
</dbReference>
<protein>
    <recommendedName>
        <fullName evidence="8">Carboxylic ester hydrolase</fullName>
        <ecNumber evidence="8">3.1.1.-</ecNumber>
    </recommendedName>
</protein>
<dbReference type="AlphaFoldDB" id="A0A446BQ11"/>
<keyword evidence="5 8" id="KW-0378">Hydrolase</keyword>
<evidence type="ECO:0000256" key="6">
    <source>
        <dbReference type="ARBA" id="ARBA00022837"/>
    </source>
</evidence>
<gene>
    <name evidence="10" type="ORF">TT172_LOCUS7004</name>
</gene>
<feature type="compositionally biased region" description="Low complexity" evidence="9">
    <location>
        <begin position="531"/>
        <end position="540"/>
    </location>
</feature>
<evidence type="ECO:0000256" key="1">
    <source>
        <dbReference type="ARBA" id="ARBA00006249"/>
    </source>
</evidence>
<dbReference type="InterPro" id="IPR029058">
    <property type="entry name" value="AB_hydrolase_fold"/>
</dbReference>
<dbReference type="Proteomes" id="UP000289323">
    <property type="component" value="Unassembled WGS sequence"/>
</dbReference>
<evidence type="ECO:0000313" key="11">
    <source>
        <dbReference type="Proteomes" id="UP000289323"/>
    </source>
</evidence>
<proteinExistence type="inferred from homology"/>
<organism evidence="10 11">
    <name type="scientific">Thermothielavioides terrestris</name>
    <dbReference type="NCBI Taxonomy" id="2587410"/>
    <lineage>
        <taxon>Eukaryota</taxon>
        <taxon>Fungi</taxon>
        <taxon>Dikarya</taxon>
        <taxon>Ascomycota</taxon>
        <taxon>Pezizomycotina</taxon>
        <taxon>Sordariomycetes</taxon>
        <taxon>Sordariomycetidae</taxon>
        <taxon>Sordariales</taxon>
        <taxon>Chaetomiaceae</taxon>
        <taxon>Thermothielavioides</taxon>
    </lineage>
</organism>
<evidence type="ECO:0000256" key="9">
    <source>
        <dbReference type="SAM" id="MobiDB-lite"/>
    </source>
</evidence>
<dbReference type="PANTHER" id="PTHR33938:SF13">
    <property type="entry name" value="CARBOXYLIC ESTER HYDROLASE"/>
    <property type="match status" value="1"/>
</dbReference>
<evidence type="ECO:0000256" key="3">
    <source>
        <dbReference type="ARBA" id="ARBA00022723"/>
    </source>
</evidence>
<dbReference type="EMBL" id="OUUZ01000013">
    <property type="protein sequence ID" value="SPQ24585.1"/>
    <property type="molecule type" value="Genomic_DNA"/>
</dbReference>
<sequence length="548" mass="58843">MGHPLTCASLPSPVFTTPIFSMAASLSAACVPSTFTGLSFFGASVLSLEASLVANYSASVPAELRFTQPAIDVHGATFCNVTVSYTHPGQNDNIIVETWLPVENPSWNGRLQAVGGSGWDAGRVPVSYQGMAGAIGDGYATTTTDAGLGANPDPSRVALASPGNINWYTLTNFASVALNDQAVIGKALVARFYGRPPSFSYWNGCSQGGRQGVMLAQRYPRAYDGIAAGAPVLWTSRVGLALFWPQQVMHLLGAYPRGCEVDALSAAEGKALWHGLDPGADLVTQGSGPFVIPGVAATDCSSGICVGVPSSLALLWMTQYLARGDPSFNPLNLTHAEFDDLLHLGRQLFRSAVDTDDPDLSRFRDAGGKMVTFHGLADGEVASKSTRQYYQEVEALVPDVHKFYRHFEVPGLGHCSGKSSGQPASLFEQLRAWVESGVAPEQTPVNVTVLGGAVQSRILCPYPQVAKFDNARCRDRVDRVCCSATASPRQRDVPGSFVQWPKYVYIDGHFNGRGVPKADIKDWKHVDTDPLESSSLLPLSRPRRRRHR</sequence>
<dbReference type="Pfam" id="PF07519">
    <property type="entry name" value="Tannase"/>
    <property type="match status" value="2"/>
</dbReference>
<dbReference type="EC" id="3.1.1.-" evidence="8"/>
<keyword evidence="7" id="KW-1015">Disulfide bond</keyword>
<dbReference type="InterPro" id="IPR011118">
    <property type="entry name" value="Tannase/feruloyl_esterase"/>
</dbReference>
<feature type="region of interest" description="Disordered" evidence="9">
    <location>
        <begin position="529"/>
        <end position="548"/>
    </location>
</feature>
<keyword evidence="3" id="KW-0479">Metal-binding</keyword>
<dbReference type="GO" id="GO:0030600">
    <property type="term" value="F:feruloyl esterase activity"/>
    <property type="evidence" value="ECO:0007669"/>
    <property type="project" value="UniProtKB-ARBA"/>
</dbReference>
<evidence type="ECO:0000256" key="8">
    <source>
        <dbReference type="RuleBase" id="RU361238"/>
    </source>
</evidence>
<keyword evidence="2" id="KW-0719">Serine esterase</keyword>
<dbReference type="PANTHER" id="PTHR33938">
    <property type="entry name" value="FERULOYL ESTERASE B-RELATED"/>
    <property type="match status" value="1"/>
</dbReference>
<comment type="similarity">
    <text evidence="1 8">Belongs to the tannase family.</text>
</comment>
<dbReference type="Gene3D" id="3.40.50.1820">
    <property type="entry name" value="alpha/beta hydrolase"/>
    <property type="match status" value="1"/>
</dbReference>
<keyword evidence="4" id="KW-0732">Signal</keyword>
<evidence type="ECO:0000256" key="5">
    <source>
        <dbReference type="ARBA" id="ARBA00022801"/>
    </source>
</evidence>
<keyword evidence="6" id="KW-0106">Calcium</keyword>
<evidence type="ECO:0000313" key="10">
    <source>
        <dbReference type="EMBL" id="SPQ24585.1"/>
    </source>
</evidence>
<reference evidence="10 11" key="1">
    <citation type="submission" date="2018-04" db="EMBL/GenBank/DDBJ databases">
        <authorList>
            <person name="Huttner S."/>
            <person name="Dainat J."/>
        </authorList>
    </citation>
    <scope>NUCLEOTIDE SEQUENCE [LARGE SCALE GENOMIC DNA]</scope>
</reference>
<name>A0A446BQ11_9PEZI</name>
<evidence type="ECO:0000256" key="2">
    <source>
        <dbReference type="ARBA" id="ARBA00022487"/>
    </source>
</evidence>
<dbReference type="GO" id="GO:0046872">
    <property type="term" value="F:metal ion binding"/>
    <property type="evidence" value="ECO:0007669"/>
    <property type="project" value="UniProtKB-KW"/>
</dbReference>
<accession>A0A446BQ11</accession>
<evidence type="ECO:0000256" key="4">
    <source>
        <dbReference type="ARBA" id="ARBA00022729"/>
    </source>
</evidence>